<gene>
    <name evidence="9" type="ORF">SteCoe_3724</name>
</gene>
<keyword evidence="4 7" id="KW-1133">Transmembrane helix</keyword>
<evidence type="ECO:0000256" key="5">
    <source>
        <dbReference type="ARBA" id="ARBA00023054"/>
    </source>
</evidence>
<sequence>MGTYQKLRDSFDFDIEDISKSLKGFSQKAKEYNNAKKNIQKKLFEELVKIQRHLEEVFSRPRLMTNDKARLDTLESQFKKMLLRIKPPSDEVELNEDPIQKEEKKVPEIDDIVECEHLAVQDSSEFRALKNLERRKNLEDLHQELVTVNEMFKDTANLVSEQGVFLYQTEECVEVAYRETNRATEELVIANNHQSNAKKKICMIAIVSLVVLGVLAIVLLAMVEDL</sequence>
<keyword evidence="10" id="KW-1185">Reference proteome</keyword>
<accession>A0A1R2CWJ6</accession>
<feature type="transmembrane region" description="Helical" evidence="7">
    <location>
        <begin position="201"/>
        <end position="223"/>
    </location>
</feature>
<dbReference type="PANTHER" id="PTHR19957">
    <property type="entry name" value="SYNTAXIN"/>
    <property type="match status" value="1"/>
</dbReference>
<evidence type="ECO:0000256" key="1">
    <source>
        <dbReference type="ARBA" id="ARBA00004211"/>
    </source>
</evidence>
<dbReference type="GO" id="GO:0000139">
    <property type="term" value="C:Golgi membrane"/>
    <property type="evidence" value="ECO:0007669"/>
    <property type="project" value="TreeGrafter"/>
</dbReference>
<dbReference type="GO" id="GO:0048278">
    <property type="term" value="P:vesicle docking"/>
    <property type="evidence" value="ECO:0007669"/>
    <property type="project" value="TreeGrafter"/>
</dbReference>
<dbReference type="PANTHER" id="PTHR19957:SF3">
    <property type="entry name" value="SYNTAXIN-5"/>
    <property type="match status" value="1"/>
</dbReference>
<evidence type="ECO:0000256" key="6">
    <source>
        <dbReference type="ARBA" id="ARBA00023136"/>
    </source>
</evidence>
<dbReference type="GO" id="GO:0006906">
    <property type="term" value="P:vesicle fusion"/>
    <property type="evidence" value="ECO:0007669"/>
    <property type="project" value="TreeGrafter"/>
</dbReference>
<dbReference type="InterPro" id="IPR045242">
    <property type="entry name" value="Syntaxin"/>
</dbReference>
<protein>
    <recommendedName>
        <fullName evidence="8">t-SNARE coiled-coil homology domain-containing protein</fullName>
    </recommendedName>
</protein>
<keyword evidence="2" id="KW-0813">Transport</keyword>
<dbReference type="AlphaFoldDB" id="A0A1R2CWJ6"/>
<comment type="subcellular location">
    <subcellularLocation>
        <location evidence="1">Membrane</location>
        <topology evidence="1">Single-pass type IV membrane protein</topology>
    </subcellularLocation>
</comment>
<reference evidence="9 10" key="1">
    <citation type="submission" date="2016-11" db="EMBL/GenBank/DDBJ databases">
        <title>The macronuclear genome of Stentor coeruleus: a giant cell with tiny introns.</title>
        <authorList>
            <person name="Slabodnick M."/>
            <person name="Ruby J.G."/>
            <person name="Reiff S.B."/>
            <person name="Swart E.C."/>
            <person name="Gosai S."/>
            <person name="Prabakaran S."/>
            <person name="Witkowska E."/>
            <person name="Larue G.E."/>
            <person name="Fisher S."/>
            <person name="Freeman R.M."/>
            <person name="Gunawardena J."/>
            <person name="Chu W."/>
            <person name="Stover N.A."/>
            <person name="Gregory B.D."/>
            <person name="Nowacki M."/>
            <person name="Derisi J."/>
            <person name="Roy S.W."/>
            <person name="Marshall W.F."/>
            <person name="Sood P."/>
        </authorList>
    </citation>
    <scope>NUCLEOTIDE SEQUENCE [LARGE SCALE GENOMIC DNA]</scope>
    <source>
        <strain evidence="9">WM001</strain>
    </source>
</reference>
<proteinExistence type="predicted"/>
<keyword evidence="3 7" id="KW-0812">Transmembrane</keyword>
<comment type="caution">
    <text evidence="9">The sequence shown here is derived from an EMBL/GenBank/DDBJ whole genome shotgun (WGS) entry which is preliminary data.</text>
</comment>
<organism evidence="9 10">
    <name type="scientific">Stentor coeruleus</name>
    <dbReference type="NCBI Taxonomy" id="5963"/>
    <lineage>
        <taxon>Eukaryota</taxon>
        <taxon>Sar</taxon>
        <taxon>Alveolata</taxon>
        <taxon>Ciliophora</taxon>
        <taxon>Postciliodesmatophora</taxon>
        <taxon>Heterotrichea</taxon>
        <taxon>Heterotrichida</taxon>
        <taxon>Stentoridae</taxon>
        <taxon>Stentor</taxon>
    </lineage>
</organism>
<evidence type="ECO:0000313" key="9">
    <source>
        <dbReference type="EMBL" id="OMJ93366.1"/>
    </source>
</evidence>
<dbReference type="GO" id="GO:0006888">
    <property type="term" value="P:endoplasmic reticulum to Golgi vesicle-mediated transport"/>
    <property type="evidence" value="ECO:0007669"/>
    <property type="project" value="TreeGrafter"/>
</dbReference>
<evidence type="ECO:0000259" key="8">
    <source>
        <dbReference type="PROSITE" id="PS50192"/>
    </source>
</evidence>
<dbReference type="Gene3D" id="1.20.5.110">
    <property type="match status" value="1"/>
</dbReference>
<dbReference type="Proteomes" id="UP000187209">
    <property type="component" value="Unassembled WGS sequence"/>
</dbReference>
<dbReference type="GO" id="GO:0031201">
    <property type="term" value="C:SNARE complex"/>
    <property type="evidence" value="ECO:0007669"/>
    <property type="project" value="TreeGrafter"/>
</dbReference>
<feature type="domain" description="T-SNARE coiled-coil homology" evidence="8">
    <location>
        <begin position="133"/>
        <end position="190"/>
    </location>
</feature>
<dbReference type="InterPro" id="IPR000727">
    <property type="entry name" value="T_SNARE_dom"/>
</dbReference>
<dbReference type="GO" id="GO:0006886">
    <property type="term" value="P:intracellular protein transport"/>
    <property type="evidence" value="ECO:0007669"/>
    <property type="project" value="TreeGrafter"/>
</dbReference>
<keyword evidence="5" id="KW-0175">Coiled coil</keyword>
<evidence type="ECO:0000256" key="4">
    <source>
        <dbReference type="ARBA" id="ARBA00022989"/>
    </source>
</evidence>
<evidence type="ECO:0000256" key="2">
    <source>
        <dbReference type="ARBA" id="ARBA00022448"/>
    </source>
</evidence>
<evidence type="ECO:0000256" key="3">
    <source>
        <dbReference type="ARBA" id="ARBA00022692"/>
    </source>
</evidence>
<evidence type="ECO:0000313" key="10">
    <source>
        <dbReference type="Proteomes" id="UP000187209"/>
    </source>
</evidence>
<dbReference type="PROSITE" id="PS50192">
    <property type="entry name" value="T_SNARE"/>
    <property type="match status" value="1"/>
</dbReference>
<dbReference type="OrthoDB" id="10255013at2759"/>
<dbReference type="Pfam" id="PF05739">
    <property type="entry name" value="SNARE"/>
    <property type="match status" value="1"/>
</dbReference>
<name>A0A1R2CWJ6_9CILI</name>
<dbReference type="EMBL" id="MPUH01000044">
    <property type="protein sequence ID" value="OMJ93366.1"/>
    <property type="molecule type" value="Genomic_DNA"/>
</dbReference>
<dbReference type="SUPFAM" id="SSF58038">
    <property type="entry name" value="SNARE fusion complex"/>
    <property type="match status" value="1"/>
</dbReference>
<keyword evidence="6 7" id="KW-0472">Membrane</keyword>
<dbReference type="GO" id="GO:0005484">
    <property type="term" value="F:SNAP receptor activity"/>
    <property type="evidence" value="ECO:0007669"/>
    <property type="project" value="TreeGrafter"/>
</dbReference>
<dbReference type="GO" id="GO:0000149">
    <property type="term" value="F:SNARE binding"/>
    <property type="evidence" value="ECO:0007669"/>
    <property type="project" value="TreeGrafter"/>
</dbReference>
<evidence type="ECO:0000256" key="7">
    <source>
        <dbReference type="SAM" id="Phobius"/>
    </source>
</evidence>